<dbReference type="GO" id="GO:0005634">
    <property type="term" value="C:nucleus"/>
    <property type="evidence" value="ECO:0007669"/>
    <property type="project" value="UniProtKB-SubCell"/>
</dbReference>
<proteinExistence type="predicted"/>
<evidence type="ECO:0000256" key="5">
    <source>
        <dbReference type="SAM" id="MobiDB-lite"/>
    </source>
</evidence>
<dbReference type="GO" id="GO:0006281">
    <property type="term" value="P:DNA repair"/>
    <property type="evidence" value="ECO:0007669"/>
    <property type="project" value="UniProtKB-KW"/>
</dbReference>
<dbReference type="GO" id="GO:0007064">
    <property type="term" value="P:mitotic sister chromatid cohesion"/>
    <property type="evidence" value="ECO:0007669"/>
    <property type="project" value="InterPro"/>
</dbReference>
<evidence type="ECO:0000256" key="3">
    <source>
        <dbReference type="ARBA" id="ARBA00023204"/>
    </source>
</evidence>
<dbReference type="InterPro" id="IPR039776">
    <property type="entry name" value="Pds5"/>
</dbReference>
<feature type="compositionally biased region" description="Basic and acidic residues" evidence="5">
    <location>
        <begin position="339"/>
        <end position="350"/>
    </location>
</feature>
<dbReference type="SMART" id="SM00333">
    <property type="entry name" value="TUDOR"/>
    <property type="match status" value="2"/>
</dbReference>
<evidence type="ECO:0000256" key="4">
    <source>
        <dbReference type="ARBA" id="ARBA00023242"/>
    </source>
</evidence>
<feature type="region of interest" description="Disordered" evidence="5">
    <location>
        <begin position="339"/>
        <end position="584"/>
    </location>
</feature>
<comment type="caution">
    <text evidence="7">The sequence shown here is derived from an EMBL/GenBank/DDBJ whole genome shotgun (WGS) entry which is preliminary data.</text>
</comment>
<dbReference type="Gene3D" id="2.30.30.140">
    <property type="match status" value="2"/>
</dbReference>
<organism evidence="7 8">
    <name type="scientific">Trifolium pratense</name>
    <name type="common">Red clover</name>
    <dbReference type="NCBI Taxonomy" id="57577"/>
    <lineage>
        <taxon>Eukaryota</taxon>
        <taxon>Viridiplantae</taxon>
        <taxon>Streptophyta</taxon>
        <taxon>Embryophyta</taxon>
        <taxon>Tracheophyta</taxon>
        <taxon>Spermatophyta</taxon>
        <taxon>Magnoliopsida</taxon>
        <taxon>eudicotyledons</taxon>
        <taxon>Gunneridae</taxon>
        <taxon>Pentapetalae</taxon>
        <taxon>rosids</taxon>
        <taxon>fabids</taxon>
        <taxon>Fabales</taxon>
        <taxon>Fabaceae</taxon>
        <taxon>Papilionoideae</taxon>
        <taxon>50 kb inversion clade</taxon>
        <taxon>NPAAA clade</taxon>
        <taxon>Hologalegina</taxon>
        <taxon>IRL clade</taxon>
        <taxon>Trifolieae</taxon>
        <taxon>Trifolium</taxon>
    </lineage>
</organism>
<evidence type="ECO:0000313" key="7">
    <source>
        <dbReference type="EMBL" id="PNY10922.1"/>
    </source>
</evidence>
<dbReference type="AlphaFoldDB" id="A0A2K3P6L1"/>
<dbReference type="InterPro" id="IPR002999">
    <property type="entry name" value="Tudor"/>
</dbReference>
<feature type="region of interest" description="Disordered" evidence="5">
    <location>
        <begin position="647"/>
        <end position="670"/>
    </location>
</feature>
<reference evidence="7 8" key="2">
    <citation type="journal article" date="2017" name="Front. Plant Sci.">
        <title>Gene Classification and Mining of Molecular Markers Useful in Red Clover (Trifolium pratense) Breeding.</title>
        <authorList>
            <person name="Istvanek J."/>
            <person name="Dluhosova J."/>
            <person name="Dluhos P."/>
            <person name="Patkova L."/>
            <person name="Nedelnik J."/>
            <person name="Repkova J."/>
        </authorList>
    </citation>
    <scope>NUCLEOTIDE SEQUENCE [LARGE SCALE GENOMIC DNA]</scope>
    <source>
        <strain evidence="8">cv. Tatra</strain>
        <tissue evidence="7">Young leaves</tissue>
    </source>
</reference>
<feature type="compositionally biased region" description="Polar residues" evidence="5">
    <location>
        <begin position="352"/>
        <end position="383"/>
    </location>
</feature>
<feature type="compositionally biased region" description="Polar residues" evidence="5">
    <location>
        <begin position="651"/>
        <end position="661"/>
    </location>
</feature>
<dbReference type="Proteomes" id="UP000236291">
    <property type="component" value="Unassembled WGS sequence"/>
</dbReference>
<dbReference type="PANTHER" id="PTHR12663:SF69">
    <property type="entry name" value="SISTER CHROMATID COHESION PROTEIN PDS5 HOMOLOG E"/>
    <property type="match status" value="1"/>
</dbReference>
<dbReference type="SUPFAM" id="SSF63748">
    <property type="entry name" value="Tudor/PWWP/MBT"/>
    <property type="match status" value="2"/>
</dbReference>
<dbReference type="CDD" id="cd20404">
    <property type="entry name" value="Tudor_Agenet_AtEML-like"/>
    <property type="match status" value="2"/>
</dbReference>
<gene>
    <name evidence="7" type="ORF">L195_g007516</name>
</gene>
<protein>
    <submittedName>
        <fullName evidence="7">Sister chromatid cohesion PDS5-like protein</fullName>
    </submittedName>
</protein>
<feature type="compositionally biased region" description="Polar residues" evidence="5">
    <location>
        <begin position="428"/>
        <end position="437"/>
    </location>
</feature>
<keyword evidence="2" id="KW-0227">DNA damage</keyword>
<evidence type="ECO:0000256" key="2">
    <source>
        <dbReference type="ARBA" id="ARBA00022763"/>
    </source>
</evidence>
<evidence type="ECO:0000256" key="1">
    <source>
        <dbReference type="ARBA" id="ARBA00004123"/>
    </source>
</evidence>
<feature type="compositionally biased region" description="Polar residues" evidence="5">
    <location>
        <begin position="506"/>
        <end position="520"/>
    </location>
</feature>
<feature type="compositionally biased region" description="Polar residues" evidence="5">
    <location>
        <begin position="535"/>
        <end position="546"/>
    </location>
</feature>
<feature type="domain" description="Tudor" evidence="6">
    <location>
        <begin position="672"/>
        <end position="730"/>
    </location>
</feature>
<dbReference type="EMBL" id="ASHM01004172">
    <property type="protein sequence ID" value="PNY10922.1"/>
    <property type="molecule type" value="Genomic_DNA"/>
</dbReference>
<dbReference type="GO" id="GO:0000785">
    <property type="term" value="C:chromatin"/>
    <property type="evidence" value="ECO:0007669"/>
    <property type="project" value="TreeGrafter"/>
</dbReference>
<sequence>MASSDDDDRDTVKRLRHLGRKLSKNLASSVDNLLQLLDKLELVLSNLDQNPARPIQESLVLPMKTLISDELLRHTDDDVKISVTACFTEVARITAPNSPYDDEQMKEFFKLTVAAFENLSHVSGRRYDKALTILETFSKIKIFLIMLDLECDDLVIQMFKDFLRIIRANRSSNVIESMEMVMTGILDESDDISSDLLRPLLDSVRKENQIISPISWTLGEKVFTNCAVKLKPYLMQTVDSSGRALDEYAQIVASICQNQSESPERNHSAVVQAIEFENIVDVPKDDHEKPCDVTSGFETDNICVRDAEITDETNSKIRSINAVTVDDGTNAVTVDVEFTKSSDSKRERHSCPITNTERQNTKTNSETGNLESVQKLNSETQLDTVPRKRARKPNSLLNPEEGYDHSWISRKSSRSRKARDNGKALSPADNSTSSKDMTQPKPETVSEALENGNIAKSAQPENPSDKSSDVPSIESPASTKGIRPSNSEDMSKAHEALVSEPKDGENTNAVPFTKHNNLDGSSAKRFRQRRKLSSIGDQNDHPNSASKLKDDKLNTLLEKTSLESPGSRLKKKSEKRKDSAVTHEEPVRNIKVSIKFDGKIVVPPVSIVAKMESEVLCENEGKHKLSTDMKVENREEGSDHIEVNKRRRRTATSNKGFNKSSAMKAHEPQELGNSLVGKRIKVWWPLDQTYYDGVVNAYDHVKGKHKVLYDDGMEEQLNLKKHRWELVDVNVLPDEAHEPQELGDSLVGKRIKVWWPLDQTYYDGVVNAYDHVKGKHKVLYDDGMEEQMLAGAHDMAEKNIEKSKLKSLKGETINSFSRSGLVDDYIG</sequence>
<evidence type="ECO:0000259" key="6">
    <source>
        <dbReference type="SMART" id="SM00333"/>
    </source>
</evidence>
<keyword evidence="4" id="KW-0539">Nucleus</keyword>
<comment type="subcellular location">
    <subcellularLocation>
        <location evidence="1">Nucleus</location>
    </subcellularLocation>
</comment>
<reference evidence="7 8" key="1">
    <citation type="journal article" date="2014" name="Am. J. Bot.">
        <title>Genome assembly and annotation for red clover (Trifolium pratense; Fabaceae).</title>
        <authorList>
            <person name="Istvanek J."/>
            <person name="Jaros M."/>
            <person name="Krenek A."/>
            <person name="Repkova J."/>
        </authorList>
    </citation>
    <scope>NUCLEOTIDE SEQUENCE [LARGE SCALE GENOMIC DNA]</scope>
    <source>
        <strain evidence="8">cv. Tatra</strain>
        <tissue evidence="7">Young leaves</tissue>
    </source>
</reference>
<dbReference type="STRING" id="57577.A0A2K3P6L1"/>
<dbReference type="Pfam" id="PF20168">
    <property type="entry name" value="PDS5"/>
    <property type="match status" value="1"/>
</dbReference>
<accession>A0A2K3P6L1</accession>
<feature type="compositionally biased region" description="Basic and acidic residues" evidence="5">
    <location>
        <begin position="575"/>
        <end position="584"/>
    </location>
</feature>
<feature type="domain" description="Tudor" evidence="6">
    <location>
        <begin position="743"/>
        <end position="803"/>
    </location>
</feature>
<name>A0A2K3P6L1_TRIPR</name>
<keyword evidence="3" id="KW-0234">DNA repair</keyword>
<dbReference type="PANTHER" id="PTHR12663">
    <property type="entry name" value="ANDROGEN INDUCED INHIBITOR OF PROLIFERATION AS3 / PDS5-RELATED"/>
    <property type="match status" value="1"/>
</dbReference>
<evidence type="ECO:0000313" key="8">
    <source>
        <dbReference type="Proteomes" id="UP000236291"/>
    </source>
</evidence>
<feature type="compositionally biased region" description="Basic and acidic residues" evidence="5">
    <location>
        <begin position="489"/>
        <end position="505"/>
    </location>
</feature>